<dbReference type="GO" id="GO:0010468">
    <property type="term" value="P:regulation of gene expression"/>
    <property type="evidence" value="ECO:0007669"/>
    <property type="project" value="TreeGrafter"/>
</dbReference>
<gene>
    <name evidence="15" type="primary">LOC106152395</name>
</gene>
<evidence type="ECO:0000256" key="2">
    <source>
        <dbReference type="ARBA" id="ARBA00022723"/>
    </source>
</evidence>
<dbReference type="Gene3D" id="3.30.160.60">
    <property type="entry name" value="Classic Zinc Finger"/>
    <property type="match status" value="6"/>
</dbReference>
<dbReference type="PROSITE" id="PS50157">
    <property type="entry name" value="ZINC_FINGER_C2H2_2"/>
    <property type="match status" value="7"/>
</dbReference>
<protein>
    <submittedName>
        <fullName evidence="15">Zinc finger and BTB domain-containing protein 49-like</fullName>
    </submittedName>
</protein>
<dbReference type="GO" id="GO:0005634">
    <property type="term" value="C:nucleus"/>
    <property type="evidence" value="ECO:0007669"/>
    <property type="project" value="UniProtKB-SubCell"/>
</dbReference>
<dbReference type="InParanoid" id="A0A1S3H7D8"/>
<evidence type="ECO:0000256" key="1">
    <source>
        <dbReference type="ARBA" id="ARBA00004123"/>
    </source>
</evidence>
<dbReference type="InterPro" id="IPR050331">
    <property type="entry name" value="Zinc_finger"/>
</dbReference>
<comment type="subcellular location">
    <subcellularLocation>
        <location evidence="1">Nucleus</location>
    </subcellularLocation>
</comment>
<keyword evidence="4 10" id="KW-0863">Zinc-finger</keyword>
<proteinExistence type="predicted"/>
<dbReference type="SMART" id="SM00225">
    <property type="entry name" value="BTB"/>
    <property type="match status" value="1"/>
</dbReference>
<keyword evidence="6" id="KW-0805">Transcription regulation</keyword>
<evidence type="ECO:0000256" key="11">
    <source>
        <dbReference type="SAM" id="MobiDB-lite"/>
    </source>
</evidence>
<keyword evidence="2" id="KW-0479">Metal-binding</keyword>
<dbReference type="Pfam" id="PF00096">
    <property type="entry name" value="zf-C2H2"/>
    <property type="match status" value="1"/>
</dbReference>
<sequence length="651" mass="73790">MVLISQLHRKIVITCKRAANVCGHEFPAHSNVLAAGSTYLTSLLSENVPRIYSQGSPQTIEVHVDSAETDKSYILVVETILNFLYTGRLQIPVILQNKLSEIAGILQVSPLIKFCQGIKSQHRKKHVRAKGYKVEEDEGEEDLDTSRVLPLRDDGGESTDLESKLSSTGRPLRSTRLGKRKSYLPQRRQGSKEDEQISEMEQNETKSDVKESPDNTPKKKKKTRYQCEKCDFTTCKPKELSKHQDWHKQQENICKFCDEHFEDGSQLEEHLEKHSGPDPYFCPSCDQRFNTKTKYNMHAPVHFKEKPFICETCGAGFKWKHALKNHEVIHSTEKKHLCDFCGYSTVHKSQLKAHRLIHTGNMFSCEVPGCNFKATKRQNLKNHMLTHTREKPHQCEICGTAFSMVKNLRRHSSLHTTVRPFKCDICDFSTTRMDKLREHLMKSHSIGEPPKKRQTLEQKYGGTTAEDADKEEKKQVTNKLTMPFKLIFPMQENQLSIVTDPATHGLGGDSNRRGISHVADQKFFAQVTEDNLAPTGQQSQQPQHGLQTSKQFPYLTKVIIPAGTQENSFTLADSAQFITQNACVTEHGLMVTSQCDTHLVTSRGQKLIVTQGEILGGEGGFQQTTLNRVPPREFNLENIDVVPVESYTDST</sequence>
<evidence type="ECO:0000256" key="6">
    <source>
        <dbReference type="ARBA" id="ARBA00023015"/>
    </source>
</evidence>
<dbReference type="CDD" id="cd18186">
    <property type="entry name" value="BTB_POZ_ZBTB_KLHL-like"/>
    <property type="match status" value="1"/>
</dbReference>
<evidence type="ECO:0000313" key="14">
    <source>
        <dbReference type="Proteomes" id="UP000085678"/>
    </source>
</evidence>
<evidence type="ECO:0000256" key="10">
    <source>
        <dbReference type="PROSITE-ProRule" id="PRU00042"/>
    </source>
</evidence>
<dbReference type="InterPro" id="IPR000210">
    <property type="entry name" value="BTB/POZ_dom"/>
</dbReference>
<dbReference type="Gene3D" id="3.30.710.10">
    <property type="entry name" value="Potassium Channel Kv1.1, Chain A"/>
    <property type="match status" value="1"/>
</dbReference>
<dbReference type="OrthoDB" id="6077919at2759"/>
<dbReference type="PROSITE" id="PS00028">
    <property type="entry name" value="ZINC_FINGER_C2H2_1"/>
    <property type="match status" value="4"/>
</dbReference>
<feature type="region of interest" description="Disordered" evidence="11">
    <location>
        <begin position="126"/>
        <end position="220"/>
    </location>
</feature>
<dbReference type="InterPro" id="IPR011333">
    <property type="entry name" value="SKP1/BTB/POZ_sf"/>
</dbReference>
<dbReference type="Proteomes" id="UP000085678">
    <property type="component" value="Unplaced"/>
</dbReference>
<dbReference type="SMART" id="SM00355">
    <property type="entry name" value="ZnF_C2H2"/>
    <property type="match status" value="8"/>
</dbReference>
<evidence type="ECO:0000256" key="7">
    <source>
        <dbReference type="ARBA" id="ARBA00023125"/>
    </source>
</evidence>
<feature type="compositionally biased region" description="Basic and acidic residues" evidence="11">
    <location>
        <begin position="203"/>
        <end position="217"/>
    </location>
</feature>
<accession>A0A1S3H7D8</accession>
<dbReference type="RefSeq" id="XP_013381401.1">
    <property type="nucleotide sequence ID" value="XM_013525947.2"/>
</dbReference>
<evidence type="ECO:0000259" key="13">
    <source>
        <dbReference type="PROSITE" id="PS50157"/>
    </source>
</evidence>
<evidence type="ECO:0000256" key="3">
    <source>
        <dbReference type="ARBA" id="ARBA00022737"/>
    </source>
</evidence>
<feature type="domain" description="C2H2-type" evidence="13">
    <location>
        <begin position="363"/>
        <end position="392"/>
    </location>
</feature>
<keyword evidence="3" id="KW-0677">Repeat</keyword>
<dbReference type="PANTHER" id="PTHR16515:SF66">
    <property type="entry name" value="C2H2-TYPE DOMAIN-CONTAINING PROTEIN"/>
    <property type="match status" value="1"/>
</dbReference>
<evidence type="ECO:0000256" key="9">
    <source>
        <dbReference type="ARBA" id="ARBA00023242"/>
    </source>
</evidence>
<feature type="domain" description="C2H2-type" evidence="13">
    <location>
        <begin position="336"/>
        <end position="363"/>
    </location>
</feature>
<dbReference type="InterPro" id="IPR036236">
    <property type="entry name" value="Znf_C2H2_sf"/>
</dbReference>
<dbReference type="FunFam" id="3.30.160.60:FF:000646">
    <property type="entry name" value="Myeloid zinc finger 1"/>
    <property type="match status" value="1"/>
</dbReference>
<keyword evidence="7" id="KW-0238">DNA-binding</keyword>
<dbReference type="PROSITE" id="PS50097">
    <property type="entry name" value="BTB"/>
    <property type="match status" value="1"/>
</dbReference>
<evidence type="ECO:0000256" key="8">
    <source>
        <dbReference type="ARBA" id="ARBA00023163"/>
    </source>
</evidence>
<feature type="domain" description="C2H2-type" evidence="13">
    <location>
        <begin position="280"/>
        <end position="307"/>
    </location>
</feature>
<dbReference type="SUPFAM" id="SSF54695">
    <property type="entry name" value="POZ domain"/>
    <property type="match status" value="1"/>
</dbReference>
<dbReference type="InterPro" id="IPR013087">
    <property type="entry name" value="Znf_C2H2_type"/>
</dbReference>
<feature type="region of interest" description="Disordered" evidence="11">
    <location>
        <begin position="442"/>
        <end position="475"/>
    </location>
</feature>
<evidence type="ECO:0000259" key="12">
    <source>
        <dbReference type="PROSITE" id="PS50097"/>
    </source>
</evidence>
<dbReference type="GeneID" id="106152395"/>
<name>A0A1S3H7D8_LINAN</name>
<reference evidence="15" key="1">
    <citation type="submission" date="2025-08" db="UniProtKB">
        <authorList>
            <consortium name="RefSeq"/>
        </authorList>
    </citation>
    <scope>IDENTIFICATION</scope>
    <source>
        <tissue evidence="15">Gonads</tissue>
    </source>
</reference>
<keyword evidence="5" id="KW-0862">Zinc</keyword>
<dbReference type="AlphaFoldDB" id="A0A1S3H7D8"/>
<dbReference type="SUPFAM" id="SSF57667">
    <property type="entry name" value="beta-beta-alpha zinc fingers"/>
    <property type="match status" value="4"/>
</dbReference>
<evidence type="ECO:0000256" key="5">
    <source>
        <dbReference type="ARBA" id="ARBA00022833"/>
    </source>
</evidence>
<feature type="domain" description="C2H2-type" evidence="13">
    <location>
        <begin position="393"/>
        <end position="420"/>
    </location>
</feature>
<feature type="domain" description="C2H2-type" evidence="13">
    <location>
        <begin position="252"/>
        <end position="279"/>
    </location>
</feature>
<dbReference type="PANTHER" id="PTHR16515">
    <property type="entry name" value="PR DOMAIN ZINC FINGER PROTEIN"/>
    <property type="match status" value="1"/>
</dbReference>
<keyword evidence="9" id="KW-0539">Nucleus</keyword>
<feature type="domain" description="BTB" evidence="12">
    <location>
        <begin position="9"/>
        <end position="93"/>
    </location>
</feature>
<evidence type="ECO:0000256" key="4">
    <source>
        <dbReference type="ARBA" id="ARBA00022771"/>
    </source>
</evidence>
<feature type="domain" description="C2H2-type" evidence="13">
    <location>
        <begin position="308"/>
        <end position="335"/>
    </location>
</feature>
<dbReference type="KEGG" id="lak:106152395"/>
<keyword evidence="8" id="KW-0804">Transcription</keyword>
<dbReference type="Pfam" id="PF00651">
    <property type="entry name" value="BTB"/>
    <property type="match status" value="1"/>
</dbReference>
<feature type="domain" description="C2H2-type" evidence="13">
    <location>
        <begin position="421"/>
        <end position="449"/>
    </location>
</feature>
<dbReference type="GO" id="GO:0003677">
    <property type="term" value="F:DNA binding"/>
    <property type="evidence" value="ECO:0007669"/>
    <property type="project" value="UniProtKB-KW"/>
</dbReference>
<keyword evidence="14" id="KW-1185">Reference proteome</keyword>
<dbReference type="FunFam" id="3.30.160.60:FF:000446">
    <property type="entry name" value="Zinc finger protein"/>
    <property type="match status" value="1"/>
</dbReference>
<organism evidence="14 15">
    <name type="scientific">Lingula anatina</name>
    <name type="common">Brachiopod</name>
    <name type="synonym">Lingula unguis</name>
    <dbReference type="NCBI Taxonomy" id="7574"/>
    <lineage>
        <taxon>Eukaryota</taxon>
        <taxon>Metazoa</taxon>
        <taxon>Spiralia</taxon>
        <taxon>Lophotrochozoa</taxon>
        <taxon>Brachiopoda</taxon>
        <taxon>Linguliformea</taxon>
        <taxon>Lingulata</taxon>
        <taxon>Lingulida</taxon>
        <taxon>Linguloidea</taxon>
        <taxon>Lingulidae</taxon>
        <taxon>Lingula</taxon>
    </lineage>
</organism>
<dbReference type="GO" id="GO:0008270">
    <property type="term" value="F:zinc ion binding"/>
    <property type="evidence" value="ECO:0007669"/>
    <property type="project" value="UniProtKB-KW"/>
</dbReference>
<evidence type="ECO:0000313" key="15">
    <source>
        <dbReference type="RefSeq" id="XP_013381401.1"/>
    </source>
</evidence>